<evidence type="ECO:0000313" key="3">
    <source>
        <dbReference type="Proteomes" id="UP001195483"/>
    </source>
</evidence>
<dbReference type="Proteomes" id="UP001195483">
    <property type="component" value="Unassembled WGS sequence"/>
</dbReference>
<keyword evidence="1" id="KW-0732">Signal</keyword>
<sequence>MPISKLSFFFLKKIFIPSLCLFILLNSSLHSQENPSPPVQRSAFEEYLFGKPIPAQNISVADPKQNMTIPPKIYLKKIQGEGFGLELERFYMQNGETPASYYTLTGADKNDFDPSADAIYLRAKLNATLICGRYEYMFGKVAGSSPIVSSAVKLYFTVGRFPSGQREQTVNLSVYAFEGSNPSLPTINSSTENTDCPDSSVAEHFLGKEKVGSSILLPGWAFSF</sequence>
<evidence type="ECO:0000256" key="1">
    <source>
        <dbReference type="SAM" id="SignalP"/>
    </source>
</evidence>
<organism evidence="2 3">
    <name type="scientific">Potamilus streckersoni</name>
    <dbReference type="NCBI Taxonomy" id="2493646"/>
    <lineage>
        <taxon>Eukaryota</taxon>
        <taxon>Metazoa</taxon>
        <taxon>Spiralia</taxon>
        <taxon>Lophotrochozoa</taxon>
        <taxon>Mollusca</taxon>
        <taxon>Bivalvia</taxon>
        <taxon>Autobranchia</taxon>
        <taxon>Heteroconchia</taxon>
        <taxon>Palaeoheterodonta</taxon>
        <taxon>Unionida</taxon>
        <taxon>Unionoidea</taxon>
        <taxon>Unionidae</taxon>
        <taxon>Ambleminae</taxon>
        <taxon>Lampsilini</taxon>
        <taxon>Potamilus</taxon>
    </lineage>
</organism>
<reference evidence="2" key="3">
    <citation type="submission" date="2023-05" db="EMBL/GenBank/DDBJ databases">
        <authorList>
            <person name="Smith C.H."/>
        </authorList>
    </citation>
    <scope>NUCLEOTIDE SEQUENCE</scope>
    <source>
        <strain evidence="2">CHS0354</strain>
        <tissue evidence="2">Mantle</tissue>
    </source>
</reference>
<accession>A0AAE0T5P5</accession>
<keyword evidence="3" id="KW-1185">Reference proteome</keyword>
<name>A0AAE0T5P5_9BIVA</name>
<reference evidence="2" key="2">
    <citation type="journal article" date="2021" name="Genome Biol. Evol.">
        <title>Developing a high-quality reference genome for a parasitic bivalve with doubly uniparental inheritance (Bivalvia: Unionida).</title>
        <authorList>
            <person name="Smith C.H."/>
        </authorList>
    </citation>
    <scope>NUCLEOTIDE SEQUENCE</scope>
    <source>
        <strain evidence="2">CHS0354</strain>
        <tissue evidence="2">Mantle</tissue>
    </source>
</reference>
<gene>
    <name evidence="2" type="ORF">CHS0354_026772</name>
</gene>
<reference evidence="2" key="1">
    <citation type="journal article" date="2021" name="Genome Biol. Evol.">
        <title>A High-Quality Reference Genome for a Parasitic Bivalve with Doubly Uniparental Inheritance (Bivalvia: Unionida).</title>
        <authorList>
            <person name="Smith C.H."/>
        </authorList>
    </citation>
    <scope>NUCLEOTIDE SEQUENCE</scope>
    <source>
        <strain evidence="2">CHS0354</strain>
    </source>
</reference>
<dbReference type="AlphaFoldDB" id="A0AAE0T5P5"/>
<comment type="caution">
    <text evidence="2">The sequence shown here is derived from an EMBL/GenBank/DDBJ whole genome shotgun (WGS) entry which is preliminary data.</text>
</comment>
<feature type="chain" id="PRO_5042066955" evidence="1">
    <location>
        <begin position="32"/>
        <end position="224"/>
    </location>
</feature>
<protein>
    <submittedName>
        <fullName evidence="2">Uncharacterized protein</fullName>
    </submittedName>
</protein>
<evidence type="ECO:0000313" key="2">
    <source>
        <dbReference type="EMBL" id="KAK3603978.1"/>
    </source>
</evidence>
<dbReference type="EMBL" id="JAEAOA010001598">
    <property type="protein sequence ID" value="KAK3603978.1"/>
    <property type="molecule type" value="Genomic_DNA"/>
</dbReference>
<feature type="signal peptide" evidence="1">
    <location>
        <begin position="1"/>
        <end position="31"/>
    </location>
</feature>
<proteinExistence type="predicted"/>